<comment type="caution">
    <text evidence="2">The sequence shown here is derived from an EMBL/GenBank/DDBJ whole genome shotgun (WGS) entry which is preliminary data.</text>
</comment>
<evidence type="ECO:0000256" key="1">
    <source>
        <dbReference type="SAM" id="SignalP"/>
    </source>
</evidence>
<sequence length="555" mass="58597">MKKKLLFIVVCLVTCNLSLFAQSFTAGNLVVYRYGDGSAYTAGQLVPVFLDEYTTAGTLVKTYAVPKIVNGLNKGLTGLLKSAGGLYQQEGMSTLSQDGKYITIFGYNAAAGATVPTSADALVVGVIAADGSINTQTTLSGDATTGLGTPRSAIIDETNIWANGYVNGVQYTTLNGTTSTRVSTAQNSPTTLAIYAGSLIAPIASTTTLAYANPLPTTSTTFSLRNGAANGTSNTINQLIEFPFSDRKVYYAIDDANNEIRRYNTNMAGTDLVYRVTIPSTGSTLLKSITGVSNVVGANTVFTLYVTSWGDDGTGAGTSKLYTFSETFATQASGGVNSSISTTPLTLLATAPAGTVFRSVTFAPQGSSSIGTGTLPVSLTSFKGVKKDDAIQLNWATVSEKNNSYFDVLRSSDGEKFTSIGKVKGKGNSDELVNYSFLDTNPLSGTDYYQLNQVDFNGQSTKSPIVAVASGLKANDMTIYANHNSNEVKLNIFSASKTFSTLSVFDLSGKRIFNKAVQLEKGYNNISLSLVLKVGLFVATLQTPNESLSKKFTNQ</sequence>
<feature type="chain" id="PRO_5046149829" evidence="1">
    <location>
        <begin position="22"/>
        <end position="555"/>
    </location>
</feature>
<accession>A0ABS1BME3</accession>
<dbReference type="RefSeq" id="WP_200587155.1">
    <property type="nucleotide sequence ID" value="NZ_JAEHFY010000019.1"/>
</dbReference>
<dbReference type="EMBL" id="JAEHFY010000019">
    <property type="protein sequence ID" value="MBK0383916.1"/>
    <property type="molecule type" value="Genomic_DNA"/>
</dbReference>
<dbReference type="InterPro" id="IPR026444">
    <property type="entry name" value="Secre_tail"/>
</dbReference>
<keyword evidence="1" id="KW-0732">Signal</keyword>
<proteinExistence type="predicted"/>
<dbReference type="Proteomes" id="UP000660024">
    <property type="component" value="Unassembled WGS sequence"/>
</dbReference>
<evidence type="ECO:0000313" key="2">
    <source>
        <dbReference type="EMBL" id="MBK0383916.1"/>
    </source>
</evidence>
<dbReference type="Gene3D" id="2.60.40.10">
    <property type="entry name" value="Immunoglobulins"/>
    <property type="match status" value="1"/>
</dbReference>
<gene>
    <name evidence="2" type="ORF">I5M32_13185</name>
</gene>
<keyword evidence="3" id="KW-1185">Reference proteome</keyword>
<evidence type="ECO:0000313" key="3">
    <source>
        <dbReference type="Proteomes" id="UP000660024"/>
    </source>
</evidence>
<reference evidence="2 3" key="1">
    <citation type="submission" date="2020-12" db="EMBL/GenBank/DDBJ databases">
        <title>Bacterial novel species Pedobacter sp. SD-b isolated from soil.</title>
        <authorList>
            <person name="Jung H.-Y."/>
        </authorList>
    </citation>
    <scope>NUCLEOTIDE SEQUENCE [LARGE SCALE GENOMIC DNA]</scope>
    <source>
        <strain evidence="2 3">SD-b</strain>
    </source>
</reference>
<protein>
    <submittedName>
        <fullName evidence="2">T9SS type A sorting domain-containing protein</fullName>
    </submittedName>
</protein>
<dbReference type="NCBIfam" id="TIGR04183">
    <property type="entry name" value="Por_Secre_tail"/>
    <property type="match status" value="1"/>
</dbReference>
<dbReference type="InterPro" id="IPR013783">
    <property type="entry name" value="Ig-like_fold"/>
</dbReference>
<name>A0ABS1BME3_9SPHI</name>
<organism evidence="2 3">
    <name type="scientific">Pedobacter segetis</name>
    <dbReference type="NCBI Taxonomy" id="2793069"/>
    <lineage>
        <taxon>Bacteria</taxon>
        <taxon>Pseudomonadati</taxon>
        <taxon>Bacteroidota</taxon>
        <taxon>Sphingobacteriia</taxon>
        <taxon>Sphingobacteriales</taxon>
        <taxon>Sphingobacteriaceae</taxon>
        <taxon>Pedobacter</taxon>
    </lineage>
</organism>
<feature type="signal peptide" evidence="1">
    <location>
        <begin position="1"/>
        <end position="21"/>
    </location>
</feature>